<evidence type="ECO:0000313" key="1">
    <source>
        <dbReference type="EMBL" id="OYD14898.1"/>
    </source>
</evidence>
<name>A0A235BRE5_UNCW3</name>
<gene>
    <name evidence="1" type="ORF">CH330_07235</name>
</gene>
<comment type="caution">
    <text evidence="1">The sequence shown here is derived from an EMBL/GenBank/DDBJ whole genome shotgun (WGS) entry which is preliminary data.</text>
</comment>
<evidence type="ECO:0000313" key="2">
    <source>
        <dbReference type="Proteomes" id="UP000215559"/>
    </source>
</evidence>
<accession>A0A235BRE5</accession>
<dbReference type="GO" id="GO:0030246">
    <property type="term" value="F:carbohydrate binding"/>
    <property type="evidence" value="ECO:0007669"/>
    <property type="project" value="InterPro"/>
</dbReference>
<dbReference type="Gene3D" id="2.40.160.60">
    <property type="entry name" value="Outer membrane protein transport protein (OMPP1/FadL/TodX)"/>
    <property type="match status" value="1"/>
</dbReference>
<organism evidence="1 2">
    <name type="scientific">candidate division WOR-3 bacterium JGI_Cruoil_03_51_56</name>
    <dbReference type="NCBI Taxonomy" id="1973747"/>
    <lineage>
        <taxon>Bacteria</taxon>
        <taxon>Bacteria division WOR-3</taxon>
    </lineage>
</organism>
<dbReference type="Pfam" id="PF13620">
    <property type="entry name" value="CarboxypepD_reg"/>
    <property type="match status" value="1"/>
</dbReference>
<dbReference type="AlphaFoldDB" id="A0A235BRE5"/>
<protein>
    <recommendedName>
        <fullName evidence="3">PorV/PorQ family protein</fullName>
    </recommendedName>
</protein>
<dbReference type="SUPFAM" id="SSF49452">
    <property type="entry name" value="Starch-binding domain-like"/>
    <property type="match status" value="2"/>
</dbReference>
<dbReference type="SUPFAM" id="SSF56935">
    <property type="entry name" value="Porins"/>
    <property type="match status" value="1"/>
</dbReference>
<dbReference type="InterPro" id="IPR013784">
    <property type="entry name" value="Carb-bd-like_fold"/>
</dbReference>
<sequence length="497" mass="54581">MAMDLLLLSILAFFGRGNIGTTAFPLLKVPVGPRACAMGETYTGLVDDVNSLFWNPAGLGHLSNIQFGFSHHEWFAQTRDENLGASFPLGPGCLGIGAVYSATEGIEIWNPENNQTEETSIRCGYAALGYGIGITPKILCGLSVKGLYDQLTENAGTGACADIGLLYKPIRQLGIGLTGQNLGLGMHYGSEKFPLPIMVKLGLSYTQSRFCLLFDANAPRDNIPNFHLGGEYLLNRFVTLRSGLRFGPQDWRSLSWPSIFTAGCGFHYDRFILDYALVPYGPLGMTHRIAVRMSLHPTFLGRVRLHAIEFKTNQPLQARFKLEGTQQGNSSTDENGTFALEGIEPGWLKVTADADGYNPATESILVEPRTTRNLKFILHKSGTGSLWGAVYDAATRRTLSAQVDYDGPVQGNLETDKIEGSFILRKLPAGNYDITITPLDSLFQKQSTTITIEPGKLTSQIFMLERALHEIATDSLLQDTLRTKTVPDEHPRKNKNQ</sequence>
<dbReference type="EMBL" id="NOZP01000133">
    <property type="protein sequence ID" value="OYD14898.1"/>
    <property type="molecule type" value="Genomic_DNA"/>
</dbReference>
<dbReference type="Gene3D" id="2.60.40.1120">
    <property type="entry name" value="Carboxypeptidase-like, regulatory domain"/>
    <property type="match status" value="2"/>
</dbReference>
<dbReference type="NCBIfam" id="NF033709">
    <property type="entry name" value="PorV_fam"/>
    <property type="match status" value="1"/>
</dbReference>
<reference evidence="1 2" key="1">
    <citation type="submission" date="2017-07" db="EMBL/GenBank/DDBJ databases">
        <title>Recovery of genomes from metagenomes via a dereplication, aggregation, and scoring strategy.</title>
        <authorList>
            <person name="Sieber C.M."/>
            <person name="Probst A.J."/>
            <person name="Sharrar A."/>
            <person name="Thomas B.C."/>
            <person name="Hess M."/>
            <person name="Tringe S.G."/>
            <person name="Banfield J.F."/>
        </authorList>
    </citation>
    <scope>NUCLEOTIDE SEQUENCE [LARGE SCALE GENOMIC DNA]</scope>
    <source>
        <strain evidence="1">JGI_Cruoil_03_51_56</strain>
    </source>
</reference>
<proteinExistence type="predicted"/>
<dbReference type="Proteomes" id="UP000215559">
    <property type="component" value="Unassembled WGS sequence"/>
</dbReference>
<evidence type="ECO:0008006" key="3">
    <source>
        <dbReference type="Google" id="ProtNLM"/>
    </source>
</evidence>